<feature type="transmembrane region" description="Helical" evidence="9">
    <location>
        <begin position="153"/>
        <end position="171"/>
    </location>
</feature>
<dbReference type="PANTHER" id="PTHR43840">
    <property type="entry name" value="MITOCHONDRIAL METAL TRANSPORTER 1-RELATED"/>
    <property type="match status" value="1"/>
</dbReference>
<dbReference type="GO" id="GO:0015086">
    <property type="term" value="F:cadmium ion transmembrane transporter activity"/>
    <property type="evidence" value="ECO:0007669"/>
    <property type="project" value="TreeGrafter"/>
</dbReference>
<evidence type="ECO:0000256" key="4">
    <source>
        <dbReference type="ARBA" id="ARBA00022475"/>
    </source>
</evidence>
<feature type="transmembrane region" description="Helical" evidence="9">
    <location>
        <begin position="41"/>
        <end position="61"/>
    </location>
</feature>
<proteinExistence type="inferred from homology"/>
<reference evidence="12 13" key="1">
    <citation type="submission" date="2021-06" db="EMBL/GenBank/DDBJ databases">
        <authorList>
            <person name="Grouzdev D.S."/>
            <person name="Koziaeva V."/>
        </authorList>
    </citation>
    <scope>NUCLEOTIDE SEQUENCE [LARGE SCALE GENOMIC DNA]</scope>
    <source>
        <strain evidence="12 13">22</strain>
    </source>
</reference>
<dbReference type="Pfam" id="PF16916">
    <property type="entry name" value="ZT_dimer"/>
    <property type="match status" value="1"/>
</dbReference>
<sequence>MTMTGRIAFGSIVVGVVVLGLKYLAYLWTGSIALYSDALESVINVVAAVAAFIAVSLSAKPADRNHPYGHHKVEYFAAVLEGALILVAALSIAREAWGGYVDPKPINADWRGLAVNIAASAINGLWCWLLIGYGRRNRSPALIADGRHLLTDVVSSVGVLAGVGLAVVTGWHVLDPLLAGLVAINILWSGWSLVTESVGGLMDAAAAPDIQEKIRKAVSTHGEGAIEAHDLRTRHAGRVTFVDFHLVVPGGMTVSDAHDICDRIEDAIEADVPDSIVTIHIEPEEKAKHHGIVVL</sequence>
<keyword evidence="7 9" id="KW-0472">Membrane</keyword>
<keyword evidence="4" id="KW-1003">Cell membrane</keyword>
<feature type="transmembrane region" description="Helical" evidence="9">
    <location>
        <begin position="7"/>
        <end position="29"/>
    </location>
</feature>
<keyword evidence="6 9" id="KW-1133">Transmembrane helix</keyword>
<feature type="domain" description="Cation efflux protein cytoplasmic" evidence="11">
    <location>
        <begin position="208"/>
        <end position="284"/>
    </location>
</feature>
<feature type="domain" description="Cation efflux protein transmembrane" evidence="10">
    <location>
        <begin position="11"/>
        <end position="202"/>
    </location>
</feature>
<dbReference type="InterPro" id="IPR058533">
    <property type="entry name" value="Cation_efflux_TM"/>
</dbReference>
<dbReference type="AlphaFoldDB" id="A0A947D3L2"/>
<evidence type="ECO:0000256" key="7">
    <source>
        <dbReference type="ARBA" id="ARBA00023136"/>
    </source>
</evidence>
<evidence type="ECO:0000259" key="10">
    <source>
        <dbReference type="Pfam" id="PF01545"/>
    </source>
</evidence>
<feature type="transmembrane region" description="Helical" evidence="9">
    <location>
        <begin position="113"/>
        <end position="133"/>
    </location>
</feature>
<dbReference type="InterPro" id="IPR027470">
    <property type="entry name" value="Cation_efflux_CTD"/>
</dbReference>
<evidence type="ECO:0000256" key="3">
    <source>
        <dbReference type="ARBA" id="ARBA00022448"/>
    </source>
</evidence>
<evidence type="ECO:0000256" key="9">
    <source>
        <dbReference type="SAM" id="Phobius"/>
    </source>
</evidence>
<dbReference type="InterPro" id="IPR036837">
    <property type="entry name" value="Cation_efflux_CTD_sf"/>
</dbReference>
<dbReference type="SUPFAM" id="SSF161111">
    <property type="entry name" value="Cation efflux protein transmembrane domain-like"/>
    <property type="match status" value="1"/>
</dbReference>
<evidence type="ECO:0000256" key="8">
    <source>
        <dbReference type="ARBA" id="ARBA00068882"/>
    </source>
</evidence>
<feature type="transmembrane region" description="Helical" evidence="9">
    <location>
        <begin position="73"/>
        <end position="93"/>
    </location>
</feature>
<dbReference type="Pfam" id="PF01545">
    <property type="entry name" value="Cation_efflux"/>
    <property type="match status" value="1"/>
</dbReference>
<dbReference type="InterPro" id="IPR050291">
    <property type="entry name" value="CDF_Transporter"/>
</dbReference>
<keyword evidence="13" id="KW-1185">Reference proteome</keyword>
<dbReference type="NCBIfam" id="TIGR01297">
    <property type="entry name" value="CDF"/>
    <property type="match status" value="1"/>
</dbReference>
<dbReference type="RefSeq" id="WP_261968756.1">
    <property type="nucleotide sequence ID" value="NZ_JAHHZF010000005.1"/>
</dbReference>
<dbReference type="InterPro" id="IPR002524">
    <property type="entry name" value="Cation_efflux"/>
</dbReference>
<dbReference type="InterPro" id="IPR027469">
    <property type="entry name" value="Cation_efflux_TMD_sf"/>
</dbReference>
<dbReference type="GO" id="GO:0015093">
    <property type="term" value="F:ferrous iron transmembrane transporter activity"/>
    <property type="evidence" value="ECO:0007669"/>
    <property type="project" value="TreeGrafter"/>
</dbReference>
<evidence type="ECO:0000256" key="1">
    <source>
        <dbReference type="ARBA" id="ARBA00004651"/>
    </source>
</evidence>
<comment type="similarity">
    <text evidence="2">Belongs to the cation diffusion facilitator (CDF) transporter (TC 2.A.4) family.</text>
</comment>
<evidence type="ECO:0000313" key="12">
    <source>
        <dbReference type="EMBL" id="MBT9290146.1"/>
    </source>
</evidence>
<evidence type="ECO:0000256" key="2">
    <source>
        <dbReference type="ARBA" id="ARBA00008114"/>
    </source>
</evidence>
<dbReference type="Proteomes" id="UP000766595">
    <property type="component" value="Unassembled WGS sequence"/>
</dbReference>
<keyword evidence="3" id="KW-0813">Transport</keyword>
<name>A0A947D3L2_9HYPH</name>
<dbReference type="FunFam" id="3.30.70.1350:FF:000002">
    <property type="entry name" value="Ferrous-iron efflux pump FieF"/>
    <property type="match status" value="1"/>
</dbReference>
<dbReference type="SUPFAM" id="SSF160240">
    <property type="entry name" value="Cation efflux protein cytoplasmic domain-like"/>
    <property type="match status" value="1"/>
</dbReference>
<keyword evidence="5 9" id="KW-0812">Transmembrane</keyword>
<comment type="subcellular location">
    <subcellularLocation>
        <location evidence="1">Cell membrane</location>
        <topology evidence="1">Multi-pass membrane protein</topology>
    </subcellularLocation>
</comment>
<dbReference type="GO" id="GO:0006882">
    <property type="term" value="P:intracellular zinc ion homeostasis"/>
    <property type="evidence" value="ECO:0007669"/>
    <property type="project" value="TreeGrafter"/>
</dbReference>
<evidence type="ECO:0000256" key="5">
    <source>
        <dbReference type="ARBA" id="ARBA00022692"/>
    </source>
</evidence>
<organism evidence="12 13">
    <name type="scientific">Prosthecodimorpha staleyi</name>
    <dbReference type="NCBI Taxonomy" id="2840188"/>
    <lineage>
        <taxon>Bacteria</taxon>
        <taxon>Pseudomonadati</taxon>
        <taxon>Pseudomonadota</taxon>
        <taxon>Alphaproteobacteria</taxon>
        <taxon>Hyphomicrobiales</taxon>
        <taxon>Ancalomicrobiaceae</taxon>
        <taxon>Prosthecodimorpha</taxon>
    </lineage>
</organism>
<evidence type="ECO:0000256" key="6">
    <source>
        <dbReference type="ARBA" id="ARBA00022989"/>
    </source>
</evidence>
<dbReference type="EMBL" id="JAHHZF010000005">
    <property type="protein sequence ID" value="MBT9290146.1"/>
    <property type="molecule type" value="Genomic_DNA"/>
</dbReference>
<comment type="caution">
    <text evidence="12">The sequence shown here is derived from an EMBL/GenBank/DDBJ whole genome shotgun (WGS) entry which is preliminary data.</text>
</comment>
<dbReference type="GO" id="GO:0005886">
    <property type="term" value="C:plasma membrane"/>
    <property type="evidence" value="ECO:0007669"/>
    <property type="project" value="UniProtKB-SubCell"/>
</dbReference>
<dbReference type="Gene3D" id="1.20.1510.10">
    <property type="entry name" value="Cation efflux protein transmembrane domain"/>
    <property type="match status" value="1"/>
</dbReference>
<gene>
    <name evidence="12" type="ORF">KL771_11805</name>
</gene>
<dbReference type="PANTHER" id="PTHR43840:SF15">
    <property type="entry name" value="MITOCHONDRIAL METAL TRANSPORTER 1-RELATED"/>
    <property type="match status" value="1"/>
</dbReference>
<dbReference type="Gene3D" id="3.30.70.1350">
    <property type="entry name" value="Cation efflux protein, cytoplasmic domain"/>
    <property type="match status" value="1"/>
</dbReference>
<evidence type="ECO:0000259" key="11">
    <source>
        <dbReference type="Pfam" id="PF16916"/>
    </source>
</evidence>
<accession>A0A947D3L2</accession>
<dbReference type="GO" id="GO:0015341">
    <property type="term" value="F:zinc efflux antiporter activity"/>
    <property type="evidence" value="ECO:0007669"/>
    <property type="project" value="TreeGrafter"/>
</dbReference>
<evidence type="ECO:0000313" key="13">
    <source>
        <dbReference type="Proteomes" id="UP000766595"/>
    </source>
</evidence>
<protein>
    <recommendedName>
        <fullName evidence="8">Protein p34</fullName>
    </recommendedName>
</protein>